<keyword evidence="8" id="KW-1185">Reference proteome</keyword>
<sequence>MPALGSPSLDQLRTFLAVARDGSFSAAARSLNRTQSVVSYTIANLEEQLGGLTLFDRTGRRPVLTEAGITLLAEARKVSLGVDGLRARAAGLLAGLEPELTVVVDVMLPTATLVAVLVAFRATFPTVTLRLSVEALGAVAKLVLDGTCAVGVSGPLARALVGLSQRQVAGVRMIPVAAPAHPLGSWRGPIPLSALRDHVQLVLTDRSDLTEGQDFNVLSPETWRLGDLGAKHALLLAGLGWGSMPEPMLGDDVAAGRLVALDIDGRGPEDYRIFAVHRTEAPPGPAGRWFTERLAAEAQGGRPAAGVRASAGSGAGSGPAPDR</sequence>
<evidence type="ECO:0000256" key="1">
    <source>
        <dbReference type="ARBA" id="ARBA00009437"/>
    </source>
</evidence>
<dbReference type="PROSITE" id="PS50931">
    <property type="entry name" value="HTH_LYSR"/>
    <property type="match status" value="1"/>
</dbReference>
<evidence type="ECO:0000313" key="8">
    <source>
        <dbReference type="Proteomes" id="UP000289411"/>
    </source>
</evidence>
<protein>
    <submittedName>
        <fullName evidence="7">LysR family transcriptional regulator</fullName>
    </submittedName>
</protein>
<dbReference type="InterPro" id="IPR036390">
    <property type="entry name" value="WH_DNA-bd_sf"/>
</dbReference>
<dbReference type="GO" id="GO:0003700">
    <property type="term" value="F:DNA-binding transcription factor activity"/>
    <property type="evidence" value="ECO:0007669"/>
    <property type="project" value="InterPro"/>
</dbReference>
<keyword evidence="4" id="KW-0804">Transcription</keyword>
<comment type="similarity">
    <text evidence="1">Belongs to the LysR transcriptional regulatory family.</text>
</comment>
<evidence type="ECO:0000256" key="2">
    <source>
        <dbReference type="ARBA" id="ARBA00023015"/>
    </source>
</evidence>
<dbReference type="SUPFAM" id="SSF46785">
    <property type="entry name" value="Winged helix' DNA-binding domain"/>
    <property type="match status" value="1"/>
</dbReference>
<organism evidence="7 8">
    <name type="scientific">Lichenibacterium ramalinae</name>
    <dbReference type="NCBI Taxonomy" id="2316527"/>
    <lineage>
        <taxon>Bacteria</taxon>
        <taxon>Pseudomonadati</taxon>
        <taxon>Pseudomonadota</taxon>
        <taxon>Alphaproteobacteria</taxon>
        <taxon>Hyphomicrobiales</taxon>
        <taxon>Lichenihabitantaceae</taxon>
        <taxon>Lichenibacterium</taxon>
    </lineage>
</organism>
<dbReference type="InterPro" id="IPR005119">
    <property type="entry name" value="LysR_subst-bd"/>
</dbReference>
<accession>A0A4Q2RJ26</accession>
<dbReference type="GO" id="GO:0000976">
    <property type="term" value="F:transcription cis-regulatory region binding"/>
    <property type="evidence" value="ECO:0007669"/>
    <property type="project" value="TreeGrafter"/>
</dbReference>
<dbReference type="InterPro" id="IPR000847">
    <property type="entry name" value="LysR_HTH_N"/>
</dbReference>
<evidence type="ECO:0000256" key="5">
    <source>
        <dbReference type="SAM" id="MobiDB-lite"/>
    </source>
</evidence>
<dbReference type="InterPro" id="IPR036388">
    <property type="entry name" value="WH-like_DNA-bd_sf"/>
</dbReference>
<dbReference type="Pfam" id="PF03466">
    <property type="entry name" value="LysR_substrate"/>
    <property type="match status" value="1"/>
</dbReference>
<keyword evidence="2" id="KW-0805">Transcription regulation</keyword>
<feature type="region of interest" description="Disordered" evidence="5">
    <location>
        <begin position="300"/>
        <end position="323"/>
    </location>
</feature>
<dbReference type="Gene3D" id="3.40.190.290">
    <property type="match status" value="1"/>
</dbReference>
<keyword evidence="3" id="KW-0238">DNA-binding</keyword>
<feature type="domain" description="HTH lysR-type" evidence="6">
    <location>
        <begin position="7"/>
        <end position="65"/>
    </location>
</feature>
<dbReference type="FunFam" id="1.10.10.10:FF:000001">
    <property type="entry name" value="LysR family transcriptional regulator"/>
    <property type="match status" value="1"/>
</dbReference>
<proteinExistence type="inferred from homology"/>
<dbReference type="Pfam" id="PF00126">
    <property type="entry name" value="HTH_1"/>
    <property type="match status" value="1"/>
</dbReference>
<dbReference type="Proteomes" id="UP000289411">
    <property type="component" value="Unassembled WGS sequence"/>
</dbReference>
<evidence type="ECO:0000259" key="6">
    <source>
        <dbReference type="PROSITE" id="PS50931"/>
    </source>
</evidence>
<name>A0A4Q2RJ26_9HYPH</name>
<dbReference type="AlphaFoldDB" id="A0A4Q2RJ26"/>
<dbReference type="Gene3D" id="1.10.10.10">
    <property type="entry name" value="Winged helix-like DNA-binding domain superfamily/Winged helix DNA-binding domain"/>
    <property type="match status" value="1"/>
</dbReference>
<dbReference type="PANTHER" id="PTHR30126">
    <property type="entry name" value="HTH-TYPE TRANSCRIPTIONAL REGULATOR"/>
    <property type="match status" value="1"/>
</dbReference>
<gene>
    <name evidence="7" type="ORF">D3272_06150</name>
</gene>
<reference evidence="7 8" key="1">
    <citation type="submission" date="2018-09" db="EMBL/GenBank/DDBJ databases">
        <authorList>
            <person name="Grouzdev D.S."/>
            <person name="Krutkina M.S."/>
        </authorList>
    </citation>
    <scope>NUCLEOTIDE SEQUENCE [LARGE SCALE GENOMIC DNA]</scope>
    <source>
        <strain evidence="7 8">RmlP001</strain>
    </source>
</reference>
<dbReference type="PANTHER" id="PTHR30126:SF91">
    <property type="entry name" value="LYSR FAMILY TRANSCRIPTIONAL REGULATOR"/>
    <property type="match status" value="1"/>
</dbReference>
<dbReference type="SUPFAM" id="SSF53850">
    <property type="entry name" value="Periplasmic binding protein-like II"/>
    <property type="match status" value="1"/>
</dbReference>
<evidence type="ECO:0000256" key="4">
    <source>
        <dbReference type="ARBA" id="ARBA00023163"/>
    </source>
</evidence>
<dbReference type="OrthoDB" id="196624at2"/>
<evidence type="ECO:0000256" key="3">
    <source>
        <dbReference type="ARBA" id="ARBA00023125"/>
    </source>
</evidence>
<reference evidence="7 8" key="2">
    <citation type="submission" date="2019-02" db="EMBL/GenBank/DDBJ databases">
        <title>'Lichenibacterium ramalinii' gen. nov. sp. nov., 'Lichenibacterium minor' gen. nov. sp. nov.</title>
        <authorList>
            <person name="Pankratov T."/>
        </authorList>
    </citation>
    <scope>NUCLEOTIDE SEQUENCE [LARGE SCALE GENOMIC DNA]</scope>
    <source>
        <strain evidence="7 8">RmlP001</strain>
    </source>
</reference>
<dbReference type="RefSeq" id="WP_129218269.1">
    <property type="nucleotide sequence ID" value="NZ_QYBC01000004.1"/>
</dbReference>
<comment type="caution">
    <text evidence="7">The sequence shown here is derived from an EMBL/GenBank/DDBJ whole genome shotgun (WGS) entry which is preliminary data.</text>
</comment>
<dbReference type="EMBL" id="QYBC01000004">
    <property type="protein sequence ID" value="RYB06332.1"/>
    <property type="molecule type" value="Genomic_DNA"/>
</dbReference>
<evidence type="ECO:0000313" key="7">
    <source>
        <dbReference type="EMBL" id="RYB06332.1"/>
    </source>
</evidence>